<gene>
    <name evidence="2" type="ordered locus">VVA1493</name>
</gene>
<dbReference type="HOGENOM" id="CLU_034463_0_0_6"/>
<accession>Q7MC94</accession>
<evidence type="ECO:0000259" key="1">
    <source>
        <dbReference type="Pfam" id="PF10088"/>
    </source>
</evidence>
<dbReference type="Proteomes" id="UP000002675">
    <property type="component" value="Chromosome II"/>
</dbReference>
<dbReference type="InterPro" id="IPR018760">
    <property type="entry name" value="DUF2326"/>
</dbReference>
<feature type="domain" description="DUF2326" evidence="1">
    <location>
        <begin position="457"/>
        <end position="560"/>
    </location>
</feature>
<dbReference type="AlphaFoldDB" id="Q7MC94"/>
<dbReference type="Pfam" id="PF10088">
    <property type="entry name" value="DUF2326"/>
    <property type="match status" value="1"/>
</dbReference>
<proteinExistence type="predicted"/>
<dbReference type="EMBL" id="BA000038">
    <property type="protein sequence ID" value="BAC97519.1"/>
    <property type="molecule type" value="Genomic_DNA"/>
</dbReference>
<dbReference type="InterPro" id="IPR027417">
    <property type="entry name" value="P-loop_NTPase"/>
</dbReference>
<dbReference type="Gene3D" id="3.40.50.300">
    <property type="entry name" value="P-loop containing nucleotide triphosphate hydrolases"/>
    <property type="match status" value="1"/>
</dbReference>
<dbReference type="KEGG" id="vvy:VVA1493"/>
<organism evidence="2 3">
    <name type="scientific">Vibrio vulnificus (strain YJ016)</name>
    <dbReference type="NCBI Taxonomy" id="196600"/>
    <lineage>
        <taxon>Bacteria</taxon>
        <taxon>Pseudomonadati</taxon>
        <taxon>Pseudomonadota</taxon>
        <taxon>Gammaproteobacteria</taxon>
        <taxon>Vibrionales</taxon>
        <taxon>Vibrionaceae</taxon>
        <taxon>Vibrio</taxon>
    </lineage>
</organism>
<name>Q7MC94_VIBVY</name>
<protein>
    <recommendedName>
        <fullName evidence="1">DUF2326 domain-containing protein</fullName>
    </recommendedName>
</protein>
<evidence type="ECO:0000313" key="2">
    <source>
        <dbReference type="EMBL" id="BAC97519.1"/>
    </source>
</evidence>
<evidence type="ECO:0000313" key="3">
    <source>
        <dbReference type="Proteomes" id="UP000002675"/>
    </source>
</evidence>
<dbReference type="RefSeq" id="WP_011152707.1">
    <property type="nucleotide sequence ID" value="NC_005140.1"/>
</dbReference>
<dbReference type="PATRIC" id="fig|196600.6.peg.4630"/>
<reference evidence="2 3" key="1">
    <citation type="journal article" date="2003" name="Genome Res.">
        <title>Comparative genome analysis of Vibrio vulnificus, a marine pathogen.</title>
        <authorList>
            <person name="Chen C.Y."/>
            <person name="Wu K.M."/>
            <person name="Chang Y.C."/>
            <person name="Chang C.H."/>
            <person name="Tsai H.C."/>
            <person name="Liao T.L."/>
            <person name="Liu Y.M."/>
            <person name="Chen H.J."/>
            <person name="Shen A.B."/>
            <person name="Li J.C."/>
            <person name="Su T.L."/>
            <person name="Shao C.P."/>
            <person name="Lee C.T."/>
            <person name="Hor L.I."/>
            <person name="Tsai S.F."/>
        </authorList>
    </citation>
    <scope>NUCLEOTIDE SEQUENCE [LARGE SCALE GENOMIC DNA]</scope>
    <source>
        <strain evidence="2 3">YJ016</strain>
    </source>
</reference>
<sequence length="560" mass="63996">MQIIRLIVSECDRVIREIIFNEGLNIITNSGTNGNQIGKSTTLRIINFCLGSSGESIWLDPDNKVKNDDIFNKVVHSPVLFNLVICVNGTTYNIVRHFEQRGKKIFRMSMINGISFNSVQAFKNKISEIFGYSCDNPSFPTIKNRFTRLNKSVANRLLDYNHTYTSKDQYRLIYSHMFGFDGHKELQTEYTNKQEISALNQRRSALLNGHSIAVYQDMLKAIDDELERLYDSEKSYDIVGAQSKAIEDVRIARENIARLSMNISQLEIRVNYNISTIKDYESKVSNIDIETVKSIYDEAITLIPTVYKTFEETMKFHNSLFIKKADFVRNQNISLSDEISRLKYELNELLLQEKELIKLISNESHLGGFILIEKEIQERRELRGKFSYVIEEVSSIDNSIYDLNQENIKIRSSISKKLTSFEEKLGIFNESCSEITKEVFRKFSIYFGSAIDGESTINFSLVNADKTTGDGSPRAAAMAIDMAFVEYVSKSGAKLPMFTLQDYLEAADLDKLTNLFNIANKRKIQTIVAVLNDKLALLPEALIEKHSVLTLSTEDKFFGV</sequence>